<dbReference type="KEGG" id="cgc:Cyagr_2298"/>
<dbReference type="AlphaFoldDB" id="K9P8Y3"/>
<dbReference type="GO" id="GO:0016758">
    <property type="term" value="F:hexosyltransferase activity"/>
    <property type="evidence" value="ECO:0007669"/>
    <property type="project" value="UniProtKB-ARBA"/>
</dbReference>
<evidence type="ECO:0000313" key="2">
    <source>
        <dbReference type="EMBL" id="AFY29408.1"/>
    </source>
</evidence>
<dbReference type="PANTHER" id="PTHR22916:SF3">
    <property type="entry name" value="UDP-GLCNAC:BETAGAL BETA-1,3-N-ACETYLGLUCOSAMINYLTRANSFERASE-LIKE PROTEIN 1"/>
    <property type="match status" value="1"/>
</dbReference>
<dbReference type="Gene3D" id="3.90.550.10">
    <property type="entry name" value="Spore Coat Polysaccharide Biosynthesis Protein SpsA, Chain A"/>
    <property type="match status" value="1"/>
</dbReference>
<proteinExistence type="predicted"/>
<dbReference type="PANTHER" id="PTHR22916">
    <property type="entry name" value="GLYCOSYLTRANSFERASE"/>
    <property type="match status" value="1"/>
</dbReference>
<gene>
    <name evidence="2" type="ordered locus">Cyagr_2298</name>
</gene>
<name>K9P8Y3_CYAGP</name>
<feature type="domain" description="Glycosyltransferase 2-like" evidence="1">
    <location>
        <begin position="7"/>
        <end position="177"/>
    </location>
</feature>
<sequence length="307" mass="34283">MPGVDVSVVIPCFNAKDFVGEAIRSVHCPPLLSIEVIVVDDGSTDGSWEELGRLQETEFPSLKILSHPGHANRGVSAARYLGFSASVGRYLAFLDADDVFMPDKIAAQVKVMDASPEVVLCHTGVQVVGDVQRSAFFESSFSRNPTNPYRLRSLKDYLVRNSICNSSVMVRSSSLREIPFAYVQLAQYEDWLCWSLLAAKGFFLYLDRPLVGYRVHGNAATASIEKGKLNHLYALLEYKIVLLVRSESALHACRVLCSLLETIRLLMVEYLWQPIEEASKAPKIRRNLLVWILIGGAKIVRKVRLPQ</sequence>
<dbReference type="Proteomes" id="UP000010388">
    <property type="component" value="Chromosome"/>
</dbReference>
<evidence type="ECO:0000259" key="1">
    <source>
        <dbReference type="Pfam" id="PF00535"/>
    </source>
</evidence>
<evidence type="ECO:0000313" key="3">
    <source>
        <dbReference type="Proteomes" id="UP000010388"/>
    </source>
</evidence>
<dbReference type="EMBL" id="CP003495">
    <property type="protein sequence ID" value="AFY29408.1"/>
    <property type="molecule type" value="Genomic_DNA"/>
</dbReference>
<organism evidence="2 3">
    <name type="scientific">Cyanobium gracile (strain ATCC 27147 / PCC 6307)</name>
    <dbReference type="NCBI Taxonomy" id="292564"/>
    <lineage>
        <taxon>Bacteria</taxon>
        <taxon>Bacillati</taxon>
        <taxon>Cyanobacteriota</taxon>
        <taxon>Cyanophyceae</taxon>
        <taxon>Synechococcales</taxon>
        <taxon>Prochlorococcaceae</taxon>
        <taxon>Cyanobium</taxon>
    </lineage>
</organism>
<accession>K9P8Y3</accession>
<dbReference type="Pfam" id="PF00535">
    <property type="entry name" value="Glycos_transf_2"/>
    <property type="match status" value="1"/>
</dbReference>
<reference evidence="3" key="1">
    <citation type="journal article" date="2013" name="Proc. Natl. Acad. Sci. U.S.A.">
        <title>Improving the coverage of the cyanobacterial phylum using diversity-driven genome sequencing.</title>
        <authorList>
            <person name="Shih P.M."/>
            <person name="Wu D."/>
            <person name="Latifi A."/>
            <person name="Axen S.D."/>
            <person name="Fewer D.P."/>
            <person name="Talla E."/>
            <person name="Calteau A."/>
            <person name="Cai F."/>
            <person name="Tandeau de Marsac N."/>
            <person name="Rippka R."/>
            <person name="Herdman M."/>
            <person name="Sivonen K."/>
            <person name="Coursin T."/>
            <person name="Laurent T."/>
            <person name="Goodwin L."/>
            <person name="Nolan M."/>
            <person name="Davenport K.W."/>
            <person name="Han C.S."/>
            <person name="Rubin E.M."/>
            <person name="Eisen J.A."/>
            <person name="Woyke T."/>
            <person name="Gugger M."/>
            <person name="Kerfeld C.A."/>
        </authorList>
    </citation>
    <scope>NUCLEOTIDE SEQUENCE [LARGE SCALE GENOMIC DNA]</scope>
    <source>
        <strain evidence="3">ATCC 27147 / PCC 6307</strain>
    </source>
</reference>
<dbReference type="InterPro" id="IPR029044">
    <property type="entry name" value="Nucleotide-diphossugar_trans"/>
</dbReference>
<keyword evidence="2" id="KW-0808">Transferase</keyword>
<dbReference type="RefSeq" id="WP_015109848.1">
    <property type="nucleotide sequence ID" value="NC_019675.1"/>
</dbReference>
<protein>
    <submittedName>
        <fullName evidence="2">Glycosyl transferase</fullName>
    </submittedName>
</protein>
<dbReference type="eggNOG" id="COG1216">
    <property type="taxonomic scope" value="Bacteria"/>
</dbReference>
<dbReference type="STRING" id="292564.Cyagr_2298"/>
<dbReference type="SUPFAM" id="SSF53448">
    <property type="entry name" value="Nucleotide-diphospho-sugar transferases"/>
    <property type="match status" value="1"/>
</dbReference>
<dbReference type="HOGENOM" id="CLU_025996_0_0_3"/>
<dbReference type="InterPro" id="IPR001173">
    <property type="entry name" value="Glyco_trans_2-like"/>
</dbReference>